<keyword evidence="2" id="KW-1133">Transmembrane helix</keyword>
<organism evidence="4 5">
    <name type="scientific">Anoxybacteroides amylolyticum</name>
    <dbReference type="NCBI Taxonomy" id="294699"/>
    <lineage>
        <taxon>Bacteria</taxon>
        <taxon>Bacillati</taxon>
        <taxon>Bacillota</taxon>
        <taxon>Bacilli</taxon>
        <taxon>Bacillales</taxon>
        <taxon>Anoxybacillaceae</taxon>
        <taxon>Anoxybacteroides</taxon>
    </lineage>
</organism>
<keyword evidence="4" id="KW-0614">Plasmid</keyword>
<dbReference type="PATRIC" id="fig|294699.3.peg.3164"/>
<dbReference type="InterPro" id="IPR048198">
    <property type="entry name" value="YtrI"/>
</dbReference>
<dbReference type="OrthoDB" id="2691164at2"/>
<protein>
    <submittedName>
        <fullName evidence="4">Putative sporulation membrane protein ytrI</fullName>
    </submittedName>
</protein>
<evidence type="ECO:0000313" key="5">
    <source>
        <dbReference type="Proteomes" id="UP000076865"/>
    </source>
</evidence>
<feature type="domain" description="Sporulation membrane protein YtrI C-terminal" evidence="3">
    <location>
        <begin position="80"/>
        <end position="164"/>
    </location>
</feature>
<proteinExistence type="predicted"/>
<evidence type="ECO:0000256" key="2">
    <source>
        <dbReference type="SAM" id="Phobius"/>
    </source>
</evidence>
<keyword evidence="2" id="KW-0812">Transmembrane</keyword>
<geneLocation type="plasmid" evidence="5">
    <name>pdsm15939_1</name>
</geneLocation>
<evidence type="ECO:0000256" key="1">
    <source>
        <dbReference type="SAM" id="Coils"/>
    </source>
</evidence>
<dbReference type="InterPro" id="IPR058620">
    <property type="entry name" value="YtrI_C"/>
</dbReference>
<dbReference type="EMBL" id="CP015439">
    <property type="protein sequence ID" value="ANB62300.1"/>
    <property type="molecule type" value="Genomic_DNA"/>
</dbReference>
<dbReference type="Pfam" id="PF26347">
    <property type="entry name" value="YtrI_sporulation"/>
    <property type="match status" value="1"/>
</dbReference>
<sequence length="168" mass="19995">MRIPPYYHERTWQRFFAGAAIGAVISWVVFLYLFGALQEKQTRRIAELEDKIVDLQNDIRIWQEDYVKLNKANKKKLTVQEIRVHLTNAEQYKLDSYTTFHIEESVKEDISHLIAKDMETVYQSKELLKKAIENKTYTMNEQTYRLEVTELFLFTTLSIEVKLKLVNN</sequence>
<evidence type="ECO:0000259" key="3">
    <source>
        <dbReference type="Pfam" id="PF26347"/>
    </source>
</evidence>
<dbReference type="AlphaFoldDB" id="A0A167TTN2"/>
<reference evidence="4 5" key="1">
    <citation type="journal article" date="2006" name="Syst. Appl. Microbiol.">
        <title>Anoxybacillus amylolyticus sp. nov., a thermophilic amylase producing bacterium isolated from Mount Rittmann (Antarctica).</title>
        <authorList>
            <person name="Poli A."/>
            <person name="Esposito E."/>
            <person name="Lama L."/>
            <person name="Orlando P."/>
            <person name="Nicolaus G."/>
            <person name="de Appolonia F."/>
            <person name="Gambacorta A."/>
            <person name="Nicolaus B."/>
        </authorList>
    </citation>
    <scope>NUCLEOTIDE SEQUENCE [LARGE SCALE GENOMIC DNA]</scope>
    <source>
        <strain evidence="4 5">DSM 15939</strain>
        <plasmid evidence="5">Plasmid pdsm15939_1</plasmid>
    </source>
</reference>
<gene>
    <name evidence="4" type="ORF">GFC30_3060</name>
</gene>
<name>A0A167TTN2_9BACL</name>
<dbReference type="Proteomes" id="UP000076865">
    <property type="component" value="Plasmid pDSM15939_1"/>
</dbReference>
<keyword evidence="5" id="KW-1185">Reference proteome</keyword>
<evidence type="ECO:0000313" key="4">
    <source>
        <dbReference type="EMBL" id="ANB62300.1"/>
    </source>
</evidence>
<dbReference type="RefSeq" id="WP_066327643.1">
    <property type="nucleotide sequence ID" value="NZ_CP015439.1"/>
</dbReference>
<dbReference type="KEGG" id="aamy:GFC30_3060"/>
<feature type="coiled-coil region" evidence="1">
    <location>
        <begin position="38"/>
        <end position="72"/>
    </location>
</feature>
<keyword evidence="2" id="KW-0472">Membrane</keyword>
<dbReference type="NCBIfam" id="NF041479">
    <property type="entry name" value="spor_membprot_YtrI"/>
    <property type="match status" value="1"/>
</dbReference>
<keyword evidence="1" id="KW-0175">Coiled coil</keyword>
<feature type="transmembrane region" description="Helical" evidence="2">
    <location>
        <begin position="12"/>
        <end position="34"/>
    </location>
</feature>
<accession>A0A167TTN2</accession>